<dbReference type="RefSeq" id="WP_130047115.1">
    <property type="nucleotide sequence ID" value="NZ_SEZK01000007.1"/>
</dbReference>
<keyword evidence="4" id="KW-0472">Membrane</keyword>
<dbReference type="EMBL" id="SEZK01000007">
    <property type="protein sequence ID" value="RYU52698.1"/>
    <property type="molecule type" value="Genomic_DNA"/>
</dbReference>
<evidence type="ECO:0000313" key="8">
    <source>
        <dbReference type="Proteomes" id="UP000294166"/>
    </source>
</evidence>
<keyword evidence="4" id="KW-0812">Transmembrane</keyword>
<evidence type="ECO:0000313" key="5">
    <source>
        <dbReference type="EMBL" id="RYU52698.1"/>
    </source>
</evidence>
<keyword evidence="4" id="KW-1133">Transmembrane helix</keyword>
<dbReference type="Proteomes" id="UP000294063">
    <property type="component" value="Unassembled WGS sequence"/>
</dbReference>
<dbReference type="EMBL" id="SEZN01000004">
    <property type="protein sequence ID" value="RYU66260.1"/>
    <property type="molecule type" value="Genomic_DNA"/>
</dbReference>
<dbReference type="NCBIfam" id="TIGR02532">
    <property type="entry name" value="IV_pilin_GFxxxE"/>
    <property type="match status" value="1"/>
</dbReference>
<dbReference type="Pfam" id="PF00114">
    <property type="entry name" value="Pilin"/>
    <property type="match status" value="1"/>
</dbReference>
<dbReference type="Proteomes" id="UP000294166">
    <property type="component" value="Unassembled WGS sequence"/>
</dbReference>
<name>A0A4Q5KVU1_9GAMM</name>
<dbReference type="GO" id="GO:0044096">
    <property type="term" value="C:type IV pilus"/>
    <property type="evidence" value="ECO:0007669"/>
    <property type="project" value="TreeGrafter"/>
</dbReference>
<evidence type="ECO:0000256" key="3">
    <source>
        <dbReference type="RuleBase" id="RU000389"/>
    </source>
</evidence>
<evidence type="ECO:0000313" key="7">
    <source>
        <dbReference type="Proteomes" id="UP000294063"/>
    </source>
</evidence>
<dbReference type="PANTHER" id="PTHR30093">
    <property type="entry name" value="GENERAL SECRETION PATHWAY PROTEIN G"/>
    <property type="match status" value="1"/>
</dbReference>
<feature type="transmembrane region" description="Helical" evidence="4">
    <location>
        <begin position="12"/>
        <end position="30"/>
    </location>
</feature>
<keyword evidence="3" id="KW-0281">Fimbrium</keyword>
<dbReference type="InterPro" id="IPR012902">
    <property type="entry name" value="N_methyl_site"/>
</dbReference>
<comment type="caution">
    <text evidence="5">The sequence shown here is derived from an EMBL/GenBank/DDBJ whole genome shotgun (WGS) entry which is preliminary data.</text>
</comment>
<organism evidence="5 7">
    <name type="scientific">Aliivibrio finisterrensis</name>
    <dbReference type="NCBI Taxonomy" id="511998"/>
    <lineage>
        <taxon>Bacteria</taxon>
        <taxon>Pseudomonadati</taxon>
        <taxon>Pseudomonadota</taxon>
        <taxon>Gammaproteobacteria</taxon>
        <taxon>Vibrionales</taxon>
        <taxon>Vibrionaceae</taxon>
        <taxon>Aliivibrio</taxon>
    </lineage>
</organism>
<evidence type="ECO:0000313" key="6">
    <source>
        <dbReference type="EMBL" id="RYU66260.1"/>
    </source>
</evidence>
<dbReference type="SUPFAM" id="SSF54523">
    <property type="entry name" value="Pili subunits"/>
    <property type="match status" value="1"/>
</dbReference>
<proteinExistence type="inferred from homology"/>
<reference evidence="7 8" key="1">
    <citation type="submission" date="2019-02" db="EMBL/GenBank/DDBJ databases">
        <title>Genome sequences of Aliivibrio finisterrensis strains from farmed Atlantic salmon.</title>
        <authorList>
            <person name="Bowman J.P."/>
        </authorList>
    </citation>
    <scope>NUCLEOTIDE SEQUENCE [LARGE SCALE GENOMIC DNA]</scope>
    <source>
        <strain evidence="6 8">A21</strain>
        <strain evidence="5 7">A46</strain>
    </source>
</reference>
<evidence type="ECO:0000256" key="2">
    <source>
        <dbReference type="ARBA" id="ARBA00022481"/>
    </source>
</evidence>
<evidence type="ECO:0000256" key="1">
    <source>
        <dbReference type="ARBA" id="ARBA00005233"/>
    </source>
</evidence>
<comment type="similarity">
    <text evidence="1 3">Belongs to the N-Me-Phe pilin family.</text>
</comment>
<keyword evidence="2" id="KW-0488">Methylation</keyword>
<accession>A0A4Q5KVU1</accession>
<evidence type="ECO:0000256" key="4">
    <source>
        <dbReference type="SAM" id="Phobius"/>
    </source>
</evidence>
<dbReference type="AlphaFoldDB" id="A0A4Q5KVU1"/>
<sequence>MKKRQGQKGFTLIELMIVVAVIGVLSAIAIPQYQNYVHKAELGAGLATVSALKINVEDYIATNGNFPSGTSGASPTDLGASGFANGDISFSVSGATSTAGSIVVTFDEGIANTETIQINRSNGGEWTCTTDSTNTKAHPKGCS</sequence>
<keyword evidence="8" id="KW-1185">Reference proteome</keyword>
<dbReference type="InterPro" id="IPR001082">
    <property type="entry name" value="Pilin"/>
</dbReference>
<dbReference type="PANTHER" id="PTHR30093:SF34">
    <property type="entry name" value="PREPILIN PEPTIDASE-DEPENDENT PROTEIN D"/>
    <property type="match status" value="1"/>
</dbReference>
<dbReference type="InterPro" id="IPR045584">
    <property type="entry name" value="Pilin-like"/>
</dbReference>
<gene>
    <name evidence="6" type="ORF">ERW53_03220</name>
    <name evidence="5" type="ORF">ERW57_06360</name>
</gene>
<dbReference type="Pfam" id="PF07963">
    <property type="entry name" value="N_methyl"/>
    <property type="match status" value="1"/>
</dbReference>
<dbReference type="GO" id="GO:0007155">
    <property type="term" value="P:cell adhesion"/>
    <property type="evidence" value="ECO:0007669"/>
    <property type="project" value="InterPro"/>
</dbReference>
<dbReference type="GO" id="GO:0043107">
    <property type="term" value="P:type IV pilus-dependent motility"/>
    <property type="evidence" value="ECO:0007669"/>
    <property type="project" value="TreeGrafter"/>
</dbReference>
<dbReference type="Gene3D" id="3.30.700.10">
    <property type="entry name" value="Glycoprotein, Type 4 Pilin"/>
    <property type="match status" value="1"/>
</dbReference>
<dbReference type="PROSITE" id="PS00409">
    <property type="entry name" value="PROKAR_NTER_METHYL"/>
    <property type="match status" value="1"/>
</dbReference>
<protein>
    <submittedName>
        <fullName evidence="5">Pilin</fullName>
    </submittedName>
</protein>